<accession>A0A0F5H035</accession>
<feature type="transmembrane region" description="Helical" evidence="1">
    <location>
        <begin position="84"/>
        <end position="107"/>
    </location>
</feature>
<evidence type="ECO:0000313" key="3">
    <source>
        <dbReference type="Proteomes" id="UP000033750"/>
    </source>
</evidence>
<dbReference type="STRING" id="29561.MM26B8_05500"/>
<sequence length="113" mass="13035">MIKDNQYDEQKQNTSDNKLSVVEKDNFIATSIVDANKLHIYHIDELNNLPEEHLNALYLATINDVNSDLSHIKKSKRKMLISNIVLWSIVVSLLVIIVFLLLGIFLWNKANFI</sequence>
<evidence type="ECO:0000256" key="1">
    <source>
        <dbReference type="SAM" id="Phobius"/>
    </source>
</evidence>
<protein>
    <submittedName>
        <fullName evidence="2">Uncharacterized protein</fullName>
    </submittedName>
</protein>
<name>A0A0F5H035_9BACT</name>
<keyword evidence="3" id="KW-1185">Reference proteome</keyword>
<dbReference type="PATRIC" id="fig|1264554.4.peg.55"/>
<proteinExistence type="predicted"/>
<dbReference type="RefSeq" id="WP_046096991.1">
    <property type="nucleotide sequence ID" value="NZ_JZXN01000017.1"/>
</dbReference>
<dbReference type="EMBL" id="JZXN01000017">
    <property type="protein sequence ID" value="KKB26644.1"/>
    <property type="molecule type" value="Genomic_DNA"/>
</dbReference>
<comment type="caution">
    <text evidence="2">The sequence shown here is derived from an EMBL/GenBank/DDBJ whole genome shotgun (WGS) entry which is preliminary data.</text>
</comment>
<keyword evidence="1" id="KW-0812">Transmembrane</keyword>
<evidence type="ECO:0000313" key="2">
    <source>
        <dbReference type="EMBL" id="KKB26644.1"/>
    </source>
</evidence>
<dbReference type="Proteomes" id="UP000033750">
    <property type="component" value="Unassembled WGS sequence"/>
</dbReference>
<keyword evidence="1" id="KW-0472">Membrane</keyword>
<keyword evidence="1" id="KW-1133">Transmembrane helix</keyword>
<gene>
    <name evidence="2" type="ORF">MMELEA_00250</name>
</gene>
<organism evidence="2 3">
    <name type="scientific">Mycoplasmopsis meleagridis ATCC 25294</name>
    <dbReference type="NCBI Taxonomy" id="1264554"/>
    <lineage>
        <taxon>Bacteria</taxon>
        <taxon>Bacillati</taxon>
        <taxon>Mycoplasmatota</taxon>
        <taxon>Mycoplasmoidales</taxon>
        <taxon>Metamycoplasmataceae</taxon>
        <taxon>Mycoplasmopsis</taxon>
    </lineage>
</organism>
<reference evidence="2 3" key="1">
    <citation type="submission" date="2015-03" db="EMBL/GenBank/DDBJ databases">
        <title>Genome sequence of Mycoplasma meleagridis strain ATCC 25294.</title>
        <authorList>
            <person name="Yacoub E."/>
            <person name="Blanchard A."/>
            <person name="Sirand-Pugnet P."/>
            <person name="Mardassi B.B.A."/>
        </authorList>
    </citation>
    <scope>NUCLEOTIDE SEQUENCE [LARGE SCALE GENOMIC DNA]</scope>
    <source>
        <strain evidence="2 3">ATCC 25294</strain>
    </source>
</reference>
<dbReference type="AlphaFoldDB" id="A0A0F5H035"/>